<dbReference type="OrthoDB" id="10008648at2"/>
<feature type="transmembrane region" description="Helical" evidence="1">
    <location>
        <begin position="69"/>
        <end position="87"/>
    </location>
</feature>
<proteinExistence type="predicted"/>
<evidence type="ECO:0000313" key="2">
    <source>
        <dbReference type="EMBL" id="AMN35226.1"/>
    </source>
</evidence>
<dbReference type="PATRIC" id="fig|1502.177.peg.1103"/>
<reference evidence="2 3" key="1">
    <citation type="journal article" date="2016" name="PLoS ONE">
        <title>Plasmid Characterization and Chromosome Analysis of Two netF+ Clostridium perfringens Isolates Associated with Foal and Canine Necrotizing Enteritis.</title>
        <authorList>
            <person name="Mehdizadeh Gohari I."/>
            <person name="Kropinski A.M."/>
            <person name="Weese S.J."/>
            <person name="Parreira V.R."/>
            <person name="Whitehead A.E."/>
            <person name="Boerlin P."/>
            <person name="Prescott J.F."/>
        </authorList>
    </citation>
    <scope>NUCLEOTIDE SEQUENCE [LARGE SCALE GENOMIC DNA]</scope>
    <source>
        <strain evidence="2 3">JP838</strain>
    </source>
</reference>
<dbReference type="Proteomes" id="UP000070260">
    <property type="component" value="Chromosome"/>
</dbReference>
<keyword evidence="1" id="KW-1133">Transmembrane helix</keyword>
<feature type="transmembrane region" description="Helical" evidence="1">
    <location>
        <begin position="12"/>
        <end position="32"/>
    </location>
</feature>
<dbReference type="RefSeq" id="WP_061427110.1">
    <property type="nucleotide sequence ID" value="NZ_CATNZO010000001.1"/>
</dbReference>
<keyword evidence="1" id="KW-0812">Transmembrane</keyword>
<accession>A0A127EGY4</accession>
<protein>
    <submittedName>
        <fullName evidence="2">Uncharacterized protein</fullName>
    </submittedName>
</protein>
<evidence type="ECO:0000256" key="1">
    <source>
        <dbReference type="SAM" id="Phobius"/>
    </source>
</evidence>
<dbReference type="EMBL" id="CP010994">
    <property type="protein sequence ID" value="AMN35226.1"/>
    <property type="molecule type" value="Genomic_DNA"/>
</dbReference>
<feature type="transmembrane region" description="Helical" evidence="1">
    <location>
        <begin position="44"/>
        <end position="62"/>
    </location>
</feature>
<evidence type="ECO:0000313" key="3">
    <source>
        <dbReference type="Proteomes" id="UP000070260"/>
    </source>
</evidence>
<organism evidence="2 3">
    <name type="scientific">Clostridium perfringens</name>
    <dbReference type="NCBI Taxonomy" id="1502"/>
    <lineage>
        <taxon>Bacteria</taxon>
        <taxon>Bacillati</taxon>
        <taxon>Bacillota</taxon>
        <taxon>Clostridia</taxon>
        <taxon>Eubacteriales</taxon>
        <taxon>Clostridiaceae</taxon>
        <taxon>Clostridium</taxon>
    </lineage>
</organism>
<feature type="transmembrane region" description="Helical" evidence="1">
    <location>
        <begin position="132"/>
        <end position="152"/>
    </location>
</feature>
<sequence length="161" mass="18811">MKEIINIKDRYKILIIYFITTIISMIIAGFLVEYDYIQSCLRNYLWPLIAFTISFLILIRLFKVKFKSVLIFLGIIIFLLLFILLNLDFFALGSGNTPDGGIFPKMTFIALYTTLPFQAVIKVLDGYDIYKFSYIMVPIYMSSLIFLSYITLKFKVKKQSK</sequence>
<gene>
    <name evidence="2" type="ORF">JFP838_05495</name>
</gene>
<name>A0A127EGY4_CLOPF</name>
<keyword evidence="1" id="KW-0472">Membrane</keyword>
<dbReference type="AlphaFoldDB" id="A0A127EGY4"/>